<gene>
    <name evidence="3" type="ORF">GCM10009754_21520</name>
</gene>
<sequence length="137" mass="14714">MERLYRDRALTPAFQIGPRAQPADLDDRLDRAGYRLVLTTLVLTVAAEDVLAKIAATGRLALDGEWGGLAGVAVRDDARRRGHATTIIRALLEATTVRRVRPQVVADNAPASGWGSPRPRSTTTACSKLNDLSAAAR</sequence>
<protein>
    <recommendedName>
        <fullName evidence="2">N-acetyltransferase domain-containing protein</fullName>
    </recommendedName>
</protein>
<proteinExistence type="predicted"/>
<dbReference type="EMBL" id="BAAANN010000007">
    <property type="protein sequence ID" value="GAA1952276.1"/>
    <property type="molecule type" value="Genomic_DNA"/>
</dbReference>
<organism evidence="3 4">
    <name type="scientific">Amycolatopsis minnesotensis</name>
    <dbReference type="NCBI Taxonomy" id="337894"/>
    <lineage>
        <taxon>Bacteria</taxon>
        <taxon>Bacillati</taxon>
        <taxon>Actinomycetota</taxon>
        <taxon>Actinomycetes</taxon>
        <taxon>Pseudonocardiales</taxon>
        <taxon>Pseudonocardiaceae</taxon>
        <taxon>Amycolatopsis</taxon>
    </lineage>
</organism>
<evidence type="ECO:0000313" key="3">
    <source>
        <dbReference type="EMBL" id="GAA1952276.1"/>
    </source>
</evidence>
<evidence type="ECO:0000256" key="1">
    <source>
        <dbReference type="SAM" id="MobiDB-lite"/>
    </source>
</evidence>
<keyword evidence="4" id="KW-1185">Reference proteome</keyword>
<dbReference type="Proteomes" id="UP001501116">
    <property type="component" value="Unassembled WGS sequence"/>
</dbReference>
<comment type="caution">
    <text evidence="3">The sequence shown here is derived from an EMBL/GenBank/DDBJ whole genome shotgun (WGS) entry which is preliminary data.</text>
</comment>
<dbReference type="RefSeq" id="WP_344416283.1">
    <property type="nucleotide sequence ID" value="NZ_BAAANN010000007.1"/>
</dbReference>
<reference evidence="3 4" key="1">
    <citation type="journal article" date="2019" name="Int. J. Syst. Evol. Microbiol.">
        <title>The Global Catalogue of Microorganisms (GCM) 10K type strain sequencing project: providing services to taxonomists for standard genome sequencing and annotation.</title>
        <authorList>
            <consortium name="The Broad Institute Genomics Platform"/>
            <consortium name="The Broad Institute Genome Sequencing Center for Infectious Disease"/>
            <person name="Wu L."/>
            <person name="Ma J."/>
        </authorList>
    </citation>
    <scope>NUCLEOTIDE SEQUENCE [LARGE SCALE GENOMIC DNA]</scope>
    <source>
        <strain evidence="3 4">JCM 14545</strain>
    </source>
</reference>
<dbReference type="Gene3D" id="3.40.630.30">
    <property type="match status" value="1"/>
</dbReference>
<dbReference type="Pfam" id="PF00583">
    <property type="entry name" value="Acetyltransf_1"/>
    <property type="match status" value="1"/>
</dbReference>
<dbReference type="SUPFAM" id="SSF55729">
    <property type="entry name" value="Acyl-CoA N-acyltransferases (Nat)"/>
    <property type="match status" value="1"/>
</dbReference>
<accession>A0ABN2QH52</accession>
<dbReference type="InterPro" id="IPR016181">
    <property type="entry name" value="Acyl_CoA_acyltransferase"/>
</dbReference>
<name>A0ABN2QH52_9PSEU</name>
<feature type="domain" description="N-acetyltransferase" evidence="2">
    <location>
        <begin position="42"/>
        <end position="98"/>
    </location>
</feature>
<feature type="region of interest" description="Disordered" evidence="1">
    <location>
        <begin position="107"/>
        <end position="137"/>
    </location>
</feature>
<dbReference type="InterPro" id="IPR000182">
    <property type="entry name" value="GNAT_dom"/>
</dbReference>
<evidence type="ECO:0000313" key="4">
    <source>
        <dbReference type="Proteomes" id="UP001501116"/>
    </source>
</evidence>
<evidence type="ECO:0000259" key="2">
    <source>
        <dbReference type="Pfam" id="PF00583"/>
    </source>
</evidence>